<evidence type="ECO:0000259" key="9">
    <source>
        <dbReference type="PROSITE" id="PS50862"/>
    </source>
</evidence>
<keyword evidence="6" id="KW-0030">Aminoacyl-tRNA synthetase</keyword>
<keyword evidence="4" id="KW-0067">ATP-binding</keyword>
<dbReference type="CDD" id="cd00779">
    <property type="entry name" value="ProRS_core_prok"/>
    <property type="match status" value="1"/>
</dbReference>
<gene>
    <name evidence="11" type="primary">LOC100897813</name>
</gene>
<dbReference type="SUPFAM" id="SSF52954">
    <property type="entry name" value="Class II aaRS ABD-related"/>
    <property type="match status" value="1"/>
</dbReference>
<dbReference type="GO" id="GO:0004827">
    <property type="term" value="F:proline-tRNA ligase activity"/>
    <property type="evidence" value="ECO:0007669"/>
    <property type="project" value="UniProtKB-EC"/>
</dbReference>
<evidence type="ECO:0000256" key="2">
    <source>
        <dbReference type="ARBA" id="ARBA00022598"/>
    </source>
</evidence>
<organism evidence="10 11">
    <name type="scientific">Galendromus occidentalis</name>
    <name type="common">western predatory mite</name>
    <dbReference type="NCBI Taxonomy" id="34638"/>
    <lineage>
        <taxon>Eukaryota</taxon>
        <taxon>Metazoa</taxon>
        <taxon>Ecdysozoa</taxon>
        <taxon>Arthropoda</taxon>
        <taxon>Chelicerata</taxon>
        <taxon>Arachnida</taxon>
        <taxon>Acari</taxon>
        <taxon>Parasitiformes</taxon>
        <taxon>Mesostigmata</taxon>
        <taxon>Gamasina</taxon>
        <taxon>Phytoseioidea</taxon>
        <taxon>Phytoseiidae</taxon>
        <taxon>Typhlodrominae</taxon>
        <taxon>Galendromus</taxon>
    </lineage>
</organism>
<evidence type="ECO:0000313" key="11">
    <source>
        <dbReference type="RefSeq" id="XP_003738869.1"/>
    </source>
</evidence>
<evidence type="ECO:0000256" key="5">
    <source>
        <dbReference type="ARBA" id="ARBA00022917"/>
    </source>
</evidence>
<dbReference type="Gene3D" id="3.30.930.10">
    <property type="entry name" value="Bira Bifunctional Protein, Domain 2"/>
    <property type="match status" value="1"/>
</dbReference>
<keyword evidence="3" id="KW-0547">Nucleotide-binding</keyword>
<proteinExistence type="predicted"/>
<keyword evidence="2 11" id="KW-0436">Ligase</keyword>
<dbReference type="GO" id="GO:0005524">
    <property type="term" value="F:ATP binding"/>
    <property type="evidence" value="ECO:0007669"/>
    <property type="project" value="UniProtKB-KW"/>
</dbReference>
<evidence type="ECO:0000256" key="4">
    <source>
        <dbReference type="ARBA" id="ARBA00022840"/>
    </source>
</evidence>
<keyword evidence="5" id="KW-0648">Protein biosynthesis</keyword>
<evidence type="ECO:0000313" key="10">
    <source>
        <dbReference type="Proteomes" id="UP000694867"/>
    </source>
</evidence>
<dbReference type="PROSITE" id="PS50862">
    <property type="entry name" value="AA_TRNA_LIGASE_II"/>
    <property type="match status" value="1"/>
</dbReference>
<dbReference type="Gene3D" id="3.40.50.800">
    <property type="entry name" value="Anticodon-binding domain"/>
    <property type="match status" value="1"/>
</dbReference>
<sequence length="432" mass="48520">MFLNPRRLYSRTSSFFTFPSFSKAAKEDRGDVAYQTIFAIQPLSAGTFAILPLANKVLERLTKIIDHEFQAIDGQKIVLPSLSHSQLWRKSGRWDRYGPVLFRVTDRAGQEFCLGPTHEETVTQCIAALEISSVGTKLPIRLYQTSWKFRDEDRPKRGLLRAREFLMADMYSFDSDLEKCQETYDTVTGAYDRIFNRIGLPFVRVLASSGDMGGSVSHEYHYCSPHGEDVVYACGTCEHKINGEALKDANDTRCPSCSSEMQKLQGIEVGHTFILGDTYSKLFGAKSFQNGQNLPLQMGCYGIGVTRIMSAAAHILSQGLKLKLPDAIAPFTVGVIGPKQGSREYEDLNPRAMEMADQLDRILPSHRVIFDDRKWSIGRKLLELKSSGIPHQVVLGKNGLELHSPDTEFTNVDGPEVIHNFFKELVVKRELL</sequence>
<dbReference type="GO" id="GO:0005739">
    <property type="term" value="C:mitochondrion"/>
    <property type="evidence" value="ECO:0007669"/>
    <property type="project" value="TreeGrafter"/>
</dbReference>
<reference evidence="11" key="1">
    <citation type="submission" date="2025-08" db="UniProtKB">
        <authorList>
            <consortium name="RefSeq"/>
        </authorList>
    </citation>
    <scope>IDENTIFICATION</scope>
</reference>
<evidence type="ECO:0000256" key="8">
    <source>
        <dbReference type="ARBA" id="ARBA00047671"/>
    </source>
</evidence>
<dbReference type="Proteomes" id="UP000694867">
    <property type="component" value="Unplaced"/>
</dbReference>
<dbReference type="InterPro" id="IPR036621">
    <property type="entry name" value="Anticodon-bd_dom_sf"/>
</dbReference>
<dbReference type="GO" id="GO:0006433">
    <property type="term" value="P:prolyl-tRNA aminoacylation"/>
    <property type="evidence" value="ECO:0007669"/>
    <property type="project" value="InterPro"/>
</dbReference>
<evidence type="ECO:0000256" key="3">
    <source>
        <dbReference type="ARBA" id="ARBA00022741"/>
    </source>
</evidence>
<dbReference type="KEGG" id="goe:100897813"/>
<dbReference type="InterPro" id="IPR045864">
    <property type="entry name" value="aa-tRNA-synth_II/BPL/LPL"/>
</dbReference>
<comment type="catalytic activity">
    <reaction evidence="8">
        <text>tRNA(Pro) + L-proline + ATP = L-prolyl-tRNA(Pro) + AMP + diphosphate</text>
        <dbReference type="Rhea" id="RHEA:14305"/>
        <dbReference type="Rhea" id="RHEA-COMP:9700"/>
        <dbReference type="Rhea" id="RHEA-COMP:9702"/>
        <dbReference type="ChEBI" id="CHEBI:30616"/>
        <dbReference type="ChEBI" id="CHEBI:33019"/>
        <dbReference type="ChEBI" id="CHEBI:60039"/>
        <dbReference type="ChEBI" id="CHEBI:78442"/>
        <dbReference type="ChEBI" id="CHEBI:78532"/>
        <dbReference type="ChEBI" id="CHEBI:456215"/>
        <dbReference type="EC" id="6.1.1.15"/>
    </reaction>
</comment>
<evidence type="ECO:0000256" key="6">
    <source>
        <dbReference type="ARBA" id="ARBA00023146"/>
    </source>
</evidence>
<dbReference type="InterPro" id="IPR002316">
    <property type="entry name" value="Pro-tRNA-ligase_IIa"/>
</dbReference>
<evidence type="ECO:0000256" key="7">
    <source>
        <dbReference type="ARBA" id="ARBA00029731"/>
    </source>
</evidence>
<dbReference type="PANTHER" id="PTHR42753:SF10">
    <property type="entry name" value="PROLINE--TRNA LIGASE, MITOCHONDRIAL-RELATED"/>
    <property type="match status" value="1"/>
</dbReference>
<dbReference type="CTD" id="38331"/>
<dbReference type="InterPro" id="IPR006195">
    <property type="entry name" value="aa-tRNA-synth_II"/>
</dbReference>
<dbReference type="InterPro" id="IPR050062">
    <property type="entry name" value="Pro-tRNA_synthetase"/>
</dbReference>
<dbReference type="RefSeq" id="XP_003738869.1">
    <property type="nucleotide sequence ID" value="XM_003738821.1"/>
</dbReference>
<accession>A0AAJ6VVH0</accession>
<name>A0AAJ6VVH0_9ACAR</name>
<dbReference type="AlphaFoldDB" id="A0AAJ6VVH0"/>
<dbReference type="InterPro" id="IPR033730">
    <property type="entry name" value="ProRS_core_prok"/>
</dbReference>
<dbReference type="InterPro" id="IPR002314">
    <property type="entry name" value="aa-tRNA-synt_IIb"/>
</dbReference>
<dbReference type="EC" id="6.1.1.15" evidence="1"/>
<dbReference type="Pfam" id="PF00587">
    <property type="entry name" value="tRNA-synt_2b"/>
    <property type="match status" value="1"/>
</dbReference>
<protein>
    <recommendedName>
        <fullName evidence="1">proline--tRNA ligase</fullName>
        <ecNumber evidence="1">6.1.1.15</ecNumber>
    </recommendedName>
    <alternativeName>
        <fullName evidence="7">Prolyl-tRNA synthetase</fullName>
    </alternativeName>
</protein>
<dbReference type="GeneID" id="100897813"/>
<keyword evidence="10" id="KW-1185">Reference proteome</keyword>
<dbReference type="PRINTS" id="PR01046">
    <property type="entry name" value="TRNASYNTHPRO"/>
</dbReference>
<dbReference type="PANTHER" id="PTHR42753">
    <property type="entry name" value="MITOCHONDRIAL RIBOSOME PROTEIN L39/PROLYL-TRNA LIGASE FAMILY MEMBER"/>
    <property type="match status" value="1"/>
</dbReference>
<feature type="domain" description="Aminoacyl-transfer RNA synthetases class-II family profile" evidence="9">
    <location>
        <begin position="56"/>
        <end position="325"/>
    </location>
</feature>
<dbReference type="SUPFAM" id="SSF55681">
    <property type="entry name" value="Class II aaRS and biotin synthetases"/>
    <property type="match status" value="1"/>
</dbReference>
<evidence type="ECO:0000256" key="1">
    <source>
        <dbReference type="ARBA" id="ARBA00012831"/>
    </source>
</evidence>